<evidence type="ECO:0000259" key="1">
    <source>
        <dbReference type="PROSITE" id="PS51186"/>
    </source>
</evidence>
<dbReference type="OrthoDB" id="9797989at2"/>
<dbReference type="Gene3D" id="3.40.630.30">
    <property type="match status" value="1"/>
</dbReference>
<dbReference type="InterPro" id="IPR000182">
    <property type="entry name" value="GNAT_dom"/>
</dbReference>
<keyword evidence="3" id="KW-1185">Reference proteome</keyword>
<dbReference type="Pfam" id="PF13302">
    <property type="entry name" value="Acetyltransf_3"/>
    <property type="match status" value="1"/>
</dbReference>
<name>A0A4R1RAI8_HYDET</name>
<keyword evidence="2" id="KW-0808">Transferase</keyword>
<proteinExistence type="predicted"/>
<dbReference type="CDD" id="cd04301">
    <property type="entry name" value="NAT_SF"/>
    <property type="match status" value="1"/>
</dbReference>
<dbReference type="PANTHER" id="PTHR39173:SF1">
    <property type="entry name" value="ACETYLTRANSFERASE"/>
    <property type="match status" value="1"/>
</dbReference>
<dbReference type="EMBL" id="SLUN01000023">
    <property type="protein sequence ID" value="TCL62745.1"/>
    <property type="molecule type" value="Genomic_DNA"/>
</dbReference>
<evidence type="ECO:0000313" key="3">
    <source>
        <dbReference type="Proteomes" id="UP000295008"/>
    </source>
</evidence>
<dbReference type="Proteomes" id="UP000295008">
    <property type="component" value="Unassembled WGS sequence"/>
</dbReference>
<protein>
    <submittedName>
        <fullName evidence="2">Putative acetyltransferase</fullName>
    </submittedName>
</protein>
<sequence>MLKLVKPDIQYQTQYREMLDDWRASGEEPKPWVLQKDCTDFQALVEKLEGLSRGINVPEGFVPSTTFWAYDNETDQIVGAVNIRHSLNDLLLEAFGNIGYGVRPGARRKGYATTILKLALAECKNLNLKRVLLGCYRENVASARIILKNGGVLENEVFDNDSGKLIQRYWIEIE</sequence>
<evidence type="ECO:0000313" key="2">
    <source>
        <dbReference type="EMBL" id="TCL62745.1"/>
    </source>
</evidence>
<reference evidence="2 3" key="1">
    <citation type="submission" date="2019-03" db="EMBL/GenBank/DDBJ databases">
        <title>Genomic Encyclopedia of Type Strains, Phase IV (KMG-IV): sequencing the most valuable type-strain genomes for metagenomic binning, comparative biology and taxonomic classification.</title>
        <authorList>
            <person name="Goeker M."/>
        </authorList>
    </citation>
    <scope>NUCLEOTIDE SEQUENCE [LARGE SCALE GENOMIC DNA]</scope>
    <source>
        <strain evidence="2 3">LX-B</strain>
    </source>
</reference>
<dbReference type="PROSITE" id="PS51186">
    <property type="entry name" value="GNAT"/>
    <property type="match status" value="1"/>
</dbReference>
<gene>
    <name evidence="2" type="ORF">EDC14_102324</name>
</gene>
<organism evidence="2 3">
    <name type="scientific">Hydrogenispora ethanolica</name>
    <dbReference type="NCBI Taxonomy" id="1082276"/>
    <lineage>
        <taxon>Bacteria</taxon>
        <taxon>Bacillati</taxon>
        <taxon>Bacillota</taxon>
        <taxon>Hydrogenispora</taxon>
    </lineage>
</organism>
<dbReference type="InterPro" id="IPR016181">
    <property type="entry name" value="Acyl_CoA_acyltransferase"/>
</dbReference>
<dbReference type="GO" id="GO:0016747">
    <property type="term" value="F:acyltransferase activity, transferring groups other than amino-acyl groups"/>
    <property type="evidence" value="ECO:0007669"/>
    <property type="project" value="InterPro"/>
</dbReference>
<dbReference type="AlphaFoldDB" id="A0A4R1RAI8"/>
<comment type="caution">
    <text evidence="2">The sequence shown here is derived from an EMBL/GenBank/DDBJ whole genome shotgun (WGS) entry which is preliminary data.</text>
</comment>
<dbReference type="SUPFAM" id="SSF55729">
    <property type="entry name" value="Acyl-CoA N-acyltransferases (Nat)"/>
    <property type="match status" value="1"/>
</dbReference>
<dbReference type="RefSeq" id="WP_132015541.1">
    <property type="nucleotide sequence ID" value="NZ_SLUN01000023.1"/>
</dbReference>
<dbReference type="PANTHER" id="PTHR39173">
    <property type="entry name" value="ACETYLTRANSFERASE"/>
    <property type="match status" value="1"/>
</dbReference>
<feature type="domain" description="N-acetyltransferase" evidence="1">
    <location>
        <begin position="9"/>
        <end position="174"/>
    </location>
</feature>
<accession>A0A4R1RAI8</accession>